<evidence type="ECO:0000313" key="1">
    <source>
        <dbReference type="EMBL" id="MBB2994877.1"/>
    </source>
</evidence>
<dbReference type="EMBL" id="JACHVS010000001">
    <property type="protein sequence ID" value="MBB2994877.1"/>
    <property type="molecule type" value="Genomic_DNA"/>
</dbReference>
<reference evidence="1 2" key="1">
    <citation type="submission" date="2020-08" db="EMBL/GenBank/DDBJ databases">
        <title>Sequencing the genomes of 1000 actinobacteria strains.</title>
        <authorList>
            <person name="Klenk H.-P."/>
        </authorList>
    </citation>
    <scope>NUCLEOTIDE SEQUENCE [LARGE SCALE GENOMIC DNA]</scope>
    <source>
        <strain evidence="1 2">DSM 22826</strain>
    </source>
</reference>
<sequence length="53" mass="5642">MAVPARPDVGTTETALFILTDSGSARDRRGPIACRITPTAPTPGDYCEIRRPA</sequence>
<protein>
    <submittedName>
        <fullName evidence="1">Uncharacterized protein</fullName>
    </submittedName>
</protein>
<keyword evidence="2" id="KW-1185">Reference proteome</keyword>
<gene>
    <name evidence="1" type="ORF">E9229_001068</name>
</gene>
<proteinExistence type="predicted"/>
<organism evidence="1 2">
    <name type="scientific">Paeniglutamicibacter cryotolerans</name>
    <dbReference type="NCBI Taxonomy" id="670079"/>
    <lineage>
        <taxon>Bacteria</taxon>
        <taxon>Bacillati</taxon>
        <taxon>Actinomycetota</taxon>
        <taxon>Actinomycetes</taxon>
        <taxon>Micrococcales</taxon>
        <taxon>Micrococcaceae</taxon>
        <taxon>Paeniglutamicibacter</taxon>
    </lineage>
</organism>
<name>A0A839QGP5_9MICC</name>
<dbReference type="Proteomes" id="UP000523000">
    <property type="component" value="Unassembled WGS sequence"/>
</dbReference>
<comment type="caution">
    <text evidence="1">The sequence shown here is derived from an EMBL/GenBank/DDBJ whole genome shotgun (WGS) entry which is preliminary data.</text>
</comment>
<accession>A0A839QGP5</accession>
<evidence type="ECO:0000313" key="2">
    <source>
        <dbReference type="Proteomes" id="UP000523000"/>
    </source>
</evidence>
<dbReference type="AlphaFoldDB" id="A0A839QGP5"/>